<keyword evidence="1" id="KW-0732">Signal</keyword>
<accession>A0A9D4CU60</accession>
<evidence type="ECO:0000256" key="1">
    <source>
        <dbReference type="SAM" id="SignalP"/>
    </source>
</evidence>
<dbReference type="Proteomes" id="UP000828390">
    <property type="component" value="Unassembled WGS sequence"/>
</dbReference>
<dbReference type="OrthoDB" id="10527536at2759"/>
<dbReference type="EMBL" id="JAIWYP010000012">
    <property type="protein sequence ID" value="KAH3730829.1"/>
    <property type="molecule type" value="Genomic_DNA"/>
</dbReference>
<evidence type="ECO:0000313" key="3">
    <source>
        <dbReference type="Proteomes" id="UP000828390"/>
    </source>
</evidence>
<feature type="signal peptide" evidence="1">
    <location>
        <begin position="1"/>
        <end position="22"/>
    </location>
</feature>
<gene>
    <name evidence="2" type="ORF">DPMN_056827</name>
</gene>
<protein>
    <submittedName>
        <fullName evidence="2">Uncharacterized protein</fullName>
    </submittedName>
</protein>
<proteinExistence type="predicted"/>
<dbReference type="AlphaFoldDB" id="A0A9D4CU60"/>
<reference evidence="2" key="1">
    <citation type="journal article" date="2019" name="bioRxiv">
        <title>The Genome of the Zebra Mussel, Dreissena polymorpha: A Resource for Invasive Species Research.</title>
        <authorList>
            <person name="McCartney M.A."/>
            <person name="Auch B."/>
            <person name="Kono T."/>
            <person name="Mallez S."/>
            <person name="Zhang Y."/>
            <person name="Obille A."/>
            <person name="Becker A."/>
            <person name="Abrahante J.E."/>
            <person name="Garbe J."/>
            <person name="Badalamenti J.P."/>
            <person name="Herman A."/>
            <person name="Mangelson H."/>
            <person name="Liachko I."/>
            <person name="Sullivan S."/>
            <person name="Sone E.D."/>
            <person name="Koren S."/>
            <person name="Silverstein K.A.T."/>
            <person name="Beckman K.B."/>
            <person name="Gohl D.M."/>
        </authorList>
    </citation>
    <scope>NUCLEOTIDE SEQUENCE</scope>
    <source>
        <strain evidence="2">Duluth1</strain>
        <tissue evidence="2">Whole animal</tissue>
    </source>
</reference>
<evidence type="ECO:0000313" key="2">
    <source>
        <dbReference type="EMBL" id="KAH3730829.1"/>
    </source>
</evidence>
<name>A0A9D4CU60_DREPO</name>
<reference evidence="2" key="2">
    <citation type="submission" date="2020-11" db="EMBL/GenBank/DDBJ databases">
        <authorList>
            <person name="McCartney M.A."/>
            <person name="Auch B."/>
            <person name="Kono T."/>
            <person name="Mallez S."/>
            <person name="Becker A."/>
            <person name="Gohl D.M."/>
            <person name="Silverstein K.A.T."/>
            <person name="Koren S."/>
            <person name="Bechman K.B."/>
            <person name="Herman A."/>
            <person name="Abrahante J.E."/>
            <person name="Garbe J."/>
        </authorList>
    </citation>
    <scope>NUCLEOTIDE SEQUENCE</scope>
    <source>
        <strain evidence="2">Duluth1</strain>
        <tissue evidence="2">Whole animal</tissue>
    </source>
</reference>
<sequence>MDANFSKVGLLVGWLLLKTVAAQIFNQASIANFYIMPPRFESVFDPASFNVTISTCHESCGDQYFNCFVDTCQDVDVVSNRRHSTDNDVTNTQLIKLVDKPGFVSRFLYYLSFGLVGRAKARVALANDIAIEKVSSTRGSPRMSEKECHDACQQTFRICHKDCICKLHPSEPRCQPPMLVFPDGHKPAIFRAYGATGRPPYKFDWTNIA</sequence>
<keyword evidence="3" id="KW-1185">Reference proteome</keyword>
<organism evidence="2 3">
    <name type="scientific">Dreissena polymorpha</name>
    <name type="common">Zebra mussel</name>
    <name type="synonym">Mytilus polymorpha</name>
    <dbReference type="NCBI Taxonomy" id="45954"/>
    <lineage>
        <taxon>Eukaryota</taxon>
        <taxon>Metazoa</taxon>
        <taxon>Spiralia</taxon>
        <taxon>Lophotrochozoa</taxon>
        <taxon>Mollusca</taxon>
        <taxon>Bivalvia</taxon>
        <taxon>Autobranchia</taxon>
        <taxon>Heteroconchia</taxon>
        <taxon>Euheterodonta</taxon>
        <taxon>Imparidentia</taxon>
        <taxon>Neoheterodontei</taxon>
        <taxon>Myida</taxon>
        <taxon>Dreissenoidea</taxon>
        <taxon>Dreissenidae</taxon>
        <taxon>Dreissena</taxon>
    </lineage>
</organism>
<feature type="chain" id="PRO_5038713625" evidence="1">
    <location>
        <begin position="23"/>
        <end position="209"/>
    </location>
</feature>
<comment type="caution">
    <text evidence="2">The sequence shown here is derived from an EMBL/GenBank/DDBJ whole genome shotgun (WGS) entry which is preliminary data.</text>
</comment>